<dbReference type="Pfam" id="PF24048">
    <property type="entry name" value="LRR_NXF1-5"/>
    <property type="match status" value="1"/>
</dbReference>
<dbReference type="Gene3D" id="3.80.10.10">
    <property type="entry name" value="Ribonuclease Inhibitor"/>
    <property type="match status" value="2"/>
</dbReference>
<dbReference type="Gene3D" id="3.10.20.90">
    <property type="entry name" value="Phosphatidylinositol 3-kinase Catalytic Subunit, Chain A, domain 1"/>
    <property type="match status" value="1"/>
</dbReference>
<dbReference type="PROSITE" id="PS50053">
    <property type="entry name" value="UBIQUITIN_2"/>
    <property type="match status" value="1"/>
</dbReference>
<dbReference type="PANTHER" id="PTHR15140">
    <property type="entry name" value="TUBULIN-SPECIFIC CHAPERONE E"/>
    <property type="match status" value="1"/>
</dbReference>
<accession>A0A2L2YE23</accession>
<organism evidence="2">
    <name type="scientific">Parasteatoda tepidariorum</name>
    <name type="common">Common house spider</name>
    <name type="synonym">Achaearanea tepidariorum</name>
    <dbReference type="NCBI Taxonomy" id="114398"/>
    <lineage>
        <taxon>Eukaryota</taxon>
        <taxon>Metazoa</taxon>
        <taxon>Ecdysozoa</taxon>
        <taxon>Arthropoda</taxon>
        <taxon>Chelicerata</taxon>
        <taxon>Arachnida</taxon>
        <taxon>Araneae</taxon>
        <taxon>Araneomorphae</taxon>
        <taxon>Entelegynae</taxon>
        <taxon>Araneoidea</taxon>
        <taxon>Theridiidae</taxon>
        <taxon>Parasteatoda</taxon>
    </lineage>
</organism>
<dbReference type="InterPro" id="IPR032675">
    <property type="entry name" value="LRR_dom_sf"/>
</dbReference>
<dbReference type="SUPFAM" id="SSF54236">
    <property type="entry name" value="Ubiquitin-like"/>
    <property type="match status" value="1"/>
</dbReference>
<dbReference type="InterPro" id="IPR057125">
    <property type="entry name" value="NXF1/2/3/5-like_LRR"/>
</dbReference>
<dbReference type="EMBL" id="IAAA01025970">
    <property type="protein sequence ID" value="LAA06394.1"/>
    <property type="molecule type" value="mRNA"/>
</dbReference>
<sequence length="417" mass="47974">MTSCSFSEALEIRYAEDVDSNPIEPCEIFLVGSFPGRSSPSGRLVLPRILALNRCDIDRAGALHKIEELCHDVEELDLGQNELCDLTEIDNILQHMPNLSFLNLSHNNMKDAIPIHFTKRENLQSLVLNHTYVPWTVVGKFLEAMPNIQELHLSLNDYRCIDLPSNKQYPNLKQLYICGNPFTSWNDVALIGKIFPNLESLVMADTHISSIPDPPSWHHLFPHLQSLNFNNAPLSDWKDIDKLNHFQKLEDVRLLGISVLDNLNDLERRQHLIAYLPSVIRLNGSAILQKEREDAERAFIRHFLSKNERPKRFYDLEAIHGKLDPLVDVDLSPKKTAQVFVHFCEEQSVLTVNLQQSVQELKATLSDKFGLRPARMRLFYVDQDLKNACGPDELRYNNRKLYSYQIRDGDELLLDSK</sequence>
<dbReference type="InterPro" id="IPR000626">
    <property type="entry name" value="Ubiquitin-like_dom"/>
</dbReference>
<dbReference type="EMBL" id="IAAA01025969">
    <property type="protein sequence ID" value="LAA06393.1"/>
    <property type="molecule type" value="mRNA"/>
</dbReference>
<reference evidence="2" key="1">
    <citation type="journal article" date="2016" name="Mol. Ecol. Resour.">
        <title>Evaluation of the impact of RNA preservation methods of spiders for de novo transcriptome assembly.</title>
        <authorList>
            <person name="Kono N."/>
            <person name="Nakamura H."/>
            <person name="Ito Y."/>
            <person name="Tomita M."/>
            <person name="Arakawa K."/>
        </authorList>
    </citation>
    <scope>NUCLEOTIDE SEQUENCE</scope>
    <source>
        <tissue evidence="2">Whole body</tissue>
    </source>
</reference>
<dbReference type="Pfam" id="PF14560">
    <property type="entry name" value="Ubiquitin_2"/>
    <property type="match status" value="1"/>
</dbReference>
<evidence type="ECO:0000313" key="2">
    <source>
        <dbReference type="EMBL" id="LAA06393.1"/>
    </source>
</evidence>
<dbReference type="SUPFAM" id="SSF52058">
    <property type="entry name" value="L domain-like"/>
    <property type="match status" value="1"/>
</dbReference>
<proteinExistence type="evidence at transcript level"/>
<dbReference type="OrthoDB" id="5855206at2759"/>
<evidence type="ECO:0000259" key="1">
    <source>
        <dbReference type="PROSITE" id="PS50053"/>
    </source>
</evidence>
<protein>
    <submittedName>
        <fullName evidence="2">Tubulin-specific chaperone cofactor E-like protein</fullName>
    </submittedName>
</protein>
<dbReference type="PANTHER" id="PTHR15140:SF6">
    <property type="entry name" value="TUBULIN-SPECIFIC CHAPERONE COFACTOR E-LIKE PROTEIN"/>
    <property type="match status" value="1"/>
</dbReference>
<name>A0A2L2YE23_PARTP</name>
<dbReference type="InterPro" id="IPR029071">
    <property type="entry name" value="Ubiquitin-like_domsf"/>
</dbReference>
<dbReference type="AlphaFoldDB" id="A0A2L2YE23"/>
<feature type="domain" description="Ubiquitin-like" evidence="1">
    <location>
        <begin position="329"/>
        <end position="417"/>
    </location>
</feature>